<comment type="caution">
    <text evidence="4">The sequence shown here is derived from an EMBL/GenBank/DDBJ whole genome shotgun (WGS) entry which is preliminary data.</text>
</comment>
<evidence type="ECO:0000259" key="3">
    <source>
        <dbReference type="Pfam" id="PF02397"/>
    </source>
</evidence>
<evidence type="ECO:0000313" key="5">
    <source>
        <dbReference type="Proteomes" id="UP000664844"/>
    </source>
</evidence>
<organism evidence="4 5">
    <name type="scientific">Phormidium pseudopriestleyi FRX01</name>
    <dbReference type="NCBI Taxonomy" id="1759528"/>
    <lineage>
        <taxon>Bacteria</taxon>
        <taxon>Bacillati</taxon>
        <taxon>Cyanobacteriota</taxon>
        <taxon>Cyanophyceae</taxon>
        <taxon>Oscillatoriophycideae</taxon>
        <taxon>Oscillatoriales</taxon>
        <taxon>Oscillatoriaceae</taxon>
        <taxon>Phormidium</taxon>
    </lineage>
</organism>
<dbReference type="Pfam" id="PF02397">
    <property type="entry name" value="Bac_transf"/>
    <property type="match status" value="1"/>
</dbReference>
<keyword evidence="5" id="KW-1185">Reference proteome</keyword>
<accession>A0ABS3FND0</accession>
<evidence type="ECO:0000256" key="1">
    <source>
        <dbReference type="ARBA" id="ARBA00006464"/>
    </source>
</evidence>
<feature type="transmembrane region" description="Helical" evidence="2">
    <location>
        <begin position="47"/>
        <end position="69"/>
    </location>
</feature>
<keyword evidence="2" id="KW-1133">Transmembrane helix</keyword>
<name>A0ABS3FND0_9CYAN</name>
<proteinExistence type="inferred from homology"/>
<evidence type="ECO:0000313" key="4">
    <source>
        <dbReference type="EMBL" id="MBO0348553.1"/>
    </source>
</evidence>
<keyword evidence="2" id="KW-0812">Transmembrane</keyword>
<gene>
    <name evidence="4" type="ORF">J0895_05415</name>
</gene>
<sequence>MLTANKIDISIPFTLNQPTRSTIQETYSNPTIRQECHPSLDSKIKRLIDIVGALVGLAITAVIAIPLVIAMQLDNPGPLLYSQTRCGYKGRHFRMWKFRSMVVNAEHLQHLVTNEVKGHLFKNENDPRITRVGRFLRRTSLDELPQFWNVLRGEMSLVGTRPPTPGEVKDYQPHHLERLNVKPGLTGEWQTHGRSSIKDFEQVIHLDLEYQRKWSILYDFFLIGKTFQVLFNQKGAC</sequence>
<feature type="domain" description="Bacterial sugar transferase" evidence="3">
    <location>
        <begin position="45"/>
        <end position="231"/>
    </location>
</feature>
<dbReference type="Proteomes" id="UP000664844">
    <property type="component" value="Unassembled WGS sequence"/>
</dbReference>
<evidence type="ECO:0000256" key="2">
    <source>
        <dbReference type="SAM" id="Phobius"/>
    </source>
</evidence>
<dbReference type="EMBL" id="JAFLQW010000141">
    <property type="protein sequence ID" value="MBO0348553.1"/>
    <property type="molecule type" value="Genomic_DNA"/>
</dbReference>
<dbReference type="PANTHER" id="PTHR30576:SF10">
    <property type="entry name" value="SLL5057 PROTEIN"/>
    <property type="match status" value="1"/>
</dbReference>
<keyword evidence="4" id="KW-0808">Transferase</keyword>
<comment type="similarity">
    <text evidence="1">Belongs to the bacterial sugar transferase family.</text>
</comment>
<dbReference type="RefSeq" id="WP_207087100.1">
    <property type="nucleotide sequence ID" value="NZ_JAFLQW010000141.1"/>
</dbReference>
<keyword evidence="2" id="KW-0472">Membrane</keyword>
<reference evidence="4 5" key="1">
    <citation type="submission" date="2021-03" db="EMBL/GenBank/DDBJ databases">
        <title>Metabolic Capacity of the Antarctic Cyanobacterium Phormidium pseudopriestleyi that Sustains Oxygenic Photosynthesis in the Presence of Hydrogen Sulfide.</title>
        <authorList>
            <person name="Lumian J.E."/>
            <person name="Jungblut A.D."/>
            <person name="Dillon M.L."/>
            <person name="Hawes I."/>
            <person name="Doran P.T."/>
            <person name="Mackey T.J."/>
            <person name="Dick G.J."/>
            <person name="Grettenberger C.L."/>
            <person name="Sumner D.Y."/>
        </authorList>
    </citation>
    <scope>NUCLEOTIDE SEQUENCE [LARGE SCALE GENOMIC DNA]</scope>
    <source>
        <strain evidence="4 5">FRX01</strain>
    </source>
</reference>
<protein>
    <submittedName>
        <fullName evidence="4">Sugar transferase</fullName>
    </submittedName>
</protein>
<dbReference type="PANTHER" id="PTHR30576">
    <property type="entry name" value="COLANIC BIOSYNTHESIS UDP-GLUCOSE LIPID CARRIER TRANSFERASE"/>
    <property type="match status" value="1"/>
</dbReference>
<dbReference type="GO" id="GO:0016740">
    <property type="term" value="F:transferase activity"/>
    <property type="evidence" value="ECO:0007669"/>
    <property type="project" value="UniProtKB-KW"/>
</dbReference>
<dbReference type="InterPro" id="IPR003362">
    <property type="entry name" value="Bact_transf"/>
</dbReference>